<reference evidence="5 6" key="1">
    <citation type="submission" date="2013-02" db="EMBL/GenBank/DDBJ databases">
        <title>The Genome Annotation of Plasmodium falciparum FCH/4.</title>
        <authorList>
            <consortium name="The Broad Institute Genome Sequencing Platform"/>
            <consortium name="The Broad Institute Genome Sequencing Center for Infectious Disease"/>
            <person name="Neafsey D."/>
            <person name="Hoffman S."/>
            <person name="Volkman S."/>
            <person name="Rosenthal P."/>
            <person name="Walker B."/>
            <person name="Young S.K."/>
            <person name="Zeng Q."/>
            <person name="Gargeya S."/>
            <person name="Fitzgerald M."/>
            <person name="Haas B."/>
            <person name="Abouelleil A."/>
            <person name="Allen A.W."/>
            <person name="Alvarado L."/>
            <person name="Arachchi H.M."/>
            <person name="Berlin A.M."/>
            <person name="Chapman S.B."/>
            <person name="Gainer-Dewar J."/>
            <person name="Goldberg J."/>
            <person name="Griggs A."/>
            <person name="Gujja S."/>
            <person name="Hansen M."/>
            <person name="Howarth C."/>
            <person name="Imamovic A."/>
            <person name="Ireland A."/>
            <person name="Larimer J."/>
            <person name="McCowan C."/>
            <person name="Murphy C."/>
            <person name="Pearson M."/>
            <person name="Poon T.W."/>
            <person name="Priest M."/>
            <person name="Roberts A."/>
            <person name="Saif S."/>
            <person name="Shea T."/>
            <person name="Sisk P."/>
            <person name="Sykes S."/>
            <person name="Wortman J."/>
            <person name="Nusbaum C."/>
            <person name="Birren B."/>
        </authorList>
    </citation>
    <scope>NUCLEOTIDE SEQUENCE [LARGE SCALE GENOMIC DNA]</scope>
    <source>
        <strain evidence="5 6">FCH/4</strain>
    </source>
</reference>
<feature type="compositionally biased region" description="Basic and acidic residues" evidence="4">
    <location>
        <begin position="193"/>
        <end position="202"/>
    </location>
</feature>
<feature type="compositionally biased region" description="Acidic residues" evidence="4">
    <location>
        <begin position="633"/>
        <end position="644"/>
    </location>
</feature>
<organism evidence="5 6">
    <name type="scientific">Plasmodium falciparum FCH/4</name>
    <dbReference type="NCBI Taxonomy" id="1036724"/>
    <lineage>
        <taxon>Eukaryota</taxon>
        <taxon>Sar</taxon>
        <taxon>Alveolata</taxon>
        <taxon>Apicomplexa</taxon>
        <taxon>Aconoidasida</taxon>
        <taxon>Haemosporida</taxon>
        <taxon>Plasmodiidae</taxon>
        <taxon>Plasmodium</taxon>
        <taxon>Plasmodium (Laverania)</taxon>
    </lineage>
</organism>
<feature type="compositionally biased region" description="Basic and acidic residues" evidence="4">
    <location>
        <begin position="871"/>
        <end position="880"/>
    </location>
</feature>
<feature type="compositionally biased region" description="Basic and acidic residues" evidence="4">
    <location>
        <begin position="243"/>
        <end position="262"/>
    </location>
</feature>
<evidence type="ECO:0008006" key="7">
    <source>
        <dbReference type="Google" id="ProtNLM"/>
    </source>
</evidence>
<dbReference type="AlphaFoldDB" id="A0A024VS22"/>
<comment type="subcellular location">
    <subcellularLocation>
        <location evidence="1">Nucleus</location>
        <location evidence="1">Nucleolus</location>
    </subcellularLocation>
</comment>
<evidence type="ECO:0000313" key="6">
    <source>
        <dbReference type="Proteomes" id="UP000030656"/>
    </source>
</evidence>
<feature type="region of interest" description="Disordered" evidence="4">
    <location>
        <begin position="820"/>
        <end position="946"/>
    </location>
</feature>
<dbReference type="InterPro" id="IPR006709">
    <property type="entry name" value="SSU_processome_Utp14"/>
</dbReference>
<feature type="compositionally biased region" description="Acidic residues" evidence="4">
    <location>
        <begin position="203"/>
        <end position="242"/>
    </location>
</feature>
<evidence type="ECO:0000256" key="4">
    <source>
        <dbReference type="SAM" id="MobiDB-lite"/>
    </source>
</evidence>
<evidence type="ECO:0000256" key="1">
    <source>
        <dbReference type="ARBA" id="ARBA00004604"/>
    </source>
</evidence>
<sequence>MNYDEDIKRRKKKKTEKLKNTKESLSLYESNNKNILSIKNKKLLKDKKNKMKIQKMKNKYDKDDGTIKHKKGNKIISSDDKFDEDITNLYMKKLKKCMKDTMVKKKKKKMKNQNYEKDKNYIGVVMDEDEIIIDNEERIIENVNNVENDHVPYTNDSDKSDEEYSSVNFMKFLKNCNDNEREVNKKKKKKKKSTDGNHKNDDHNDDNDDDNDDDNNDDDNDDDDNDDDDNDDDDNDDDNNDDDNIKKKLVHSGDQDDHHVDDDSSSVQDSYQYYALKDDMYKLSNENKEKIEFADLMYSNNNFFGQGLQKDLDFLENEQNKKKGKKRLSFIEEQKFNTTLGYVQNVKLLNKMNKAYNVIQNSSKVEFGRQKEKRGNQGEDFVNKRLVKRFLKRKEKIQPEMYDGHEESGYIDDNDDNIINNNILKRHKVDQTHLNGYGEQNEVYNKKEKKIIKREHKKEEDFTIYNFEEEIKMNLLKSKMLHISEDLLKNEKEKKRDELKKIAQLKLLLSIENRKNYYKKKIKSKSYRKYLRIKEKKEEEKIMKKLYSEHPDLVKDLMNYEKEYAEKRNLLNNIKKRKTIKTLNRYKNEQLKKEILKSIQSNKEEKNMLKKIIEKTALTEQTNEDNNMMIHDDNDDNMSEDTDEISSKDNDNMNYSDKCSNDNIKNDDDLYDKKRKKKIYDEFEKRNLLRFSFVKNAEENKKNDEIYNRRKDILKKLENRNKKNMDNTYEDNNNNNKYNVDEDNNNKYNVDEDNNNKYNNDEESHILFSNNKLSDYSHKELSKAKKELKNDIDFVNSLKKTDILHIDDVEDITDVISGYDEEDNEKNGNVNNDNVNNDNVNNDNVNNDNINNDNINNDNINNDNVNNDNVNNDKEMKLLDDITSADTNVSPNEHLKGDVKDKEDIEVGSKTKKKKSQSNNTTSSSSSSNNWNNNLDGEGDKEKKNKTKVIENNLKTINEVNNEHILESYCKNINVYNFENNTYEDYINPKNDDIKEDEELYELSEDEKIKDIEVNKKEWCNYNTLLELEKNKMIKEKEIIETKKNKPLHTITLHNKKDKKFDKYYVDKIPYPYDKNGYEKTLNININKEINDLSAYKQLIAPQYSNKVGNVISPLIKNPFDLANIFTLKRKNQKSKL</sequence>
<dbReference type="PANTHER" id="PTHR14150:SF12">
    <property type="entry name" value="U3 SMALL NUCLEOLAR RNA-ASSOCIATED PROTEIN 14 HOMOLOG A"/>
    <property type="match status" value="1"/>
</dbReference>
<dbReference type="OrthoDB" id="378860at2759"/>
<gene>
    <name evidence="5" type="ORF">PFFCH_01277</name>
</gene>
<name>A0A024VS22_PLAFA</name>
<evidence type="ECO:0000256" key="3">
    <source>
        <dbReference type="ARBA" id="ARBA00023242"/>
    </source>
</evidence>
<dbReference type="GO" id="GO:0032040">
    <property type="term" value="C:small-subunit processome"/>
    <property type="evidence" value="ECO:0007669"/>
    <property type="project" value="InterPro"/>
</dbReference>
<evidence type="ECO:0000256" key="2">
    <source>
        <dbReference type="ARBA" id="ARBA00022553"/>
    </source>
</evidence>
<accession>A0A024VS22</accession>
<feature type="compositionally biased region" description="Low complexity" evidence="4">
    <location>
        <begin position="917"/>
        <end position="934"/>
    </location>
</feature>
<feature type="region of interest" description="Disordered" evidence="4">
    <location>
        <begin position="180"/>
        <end position="268"/>
    </location>
</feature>
<feature type="region of interest" description="Disordered" evidence="4">
    <location>
        <begin position="718"/>
        <end position="761"/>
    </location>
</feature>
<protein>
    <recommendedName>
        <fullName evidence="7">U3 small nucleolar RNA-associated protein 14</fullName>
    </recommendedName>
</protein>
<feature type="compositionally biased region" description="Polar residues" evidence="4">
    <location>
        <begin position="652"/>
        <end position="663"/>
    </location>
</feature>
<dbReference type="EMBL" id="KI927858">
    <property type="protein sequence ID" value="ETW31257.1"/>
    <property type="molecule type" value="Genomic_DNA"/>
</dbReference>
<feature type="compositionally biased region" description="Basic and acidic residues" evidence="4">
    <location>
        <begin position="893"/>
        <end position="909"/>
    </location>
</feature>
<feature type="compositionally biased region" description="Low complexity" evidence="4">
    <location>
        <begin position="726"/>
        <end position="738"/>
    </location>
</feature>
<feature type="region of interest" description="Disordered" evidence="4">
    <location>
        <begin position="626"/>
        <end position="668"/>
    </location>
</feature>
<dbReference type="GO" id="GO:0006364">
    <property type="term" value="P:rRNA processing"/>
    <property type="evidence" value="ECO:0007669"/>
    <property type="project" value="InterPro"/>
</dbReference>
<dbReference type="Proteomes" id="UP000030656">
    <property type="component" value="Unassembled WGS sequence"/>
</dbReference>
<reference evidence="5 6" key="2">
    <citation type="submission" date="2013-02" db="EMBL/GenBank/DDBJ databases">
        <title>The Genome Sequence of Plasmodium falciparum FCH/4.</title>
        <authorList>
            <consortium name="The Broad Institute Genome Sequencing Platform"/>
            <consortium name="The Broad Institute Genome Sequencing Center for Infectious Disease"/>
            <person name="Neafsey D."/>
            <person name="Cheeseman I."/>
            <person name="Volkman S."/>
            <person name="Adams J."/>
            <person name="Walker B."/>
            <person name="Young S.K."/>
            <person name="Zeng Q."/>
            <person name="Gargeya S."/>
            <person name="Fitzgerald M."/>
            <person name="Haas B."/>
            <person name="Abouelleil A."/>
            <person name="Alvarado L."/>
            <person name="Arachchi H.M."/>
            <person name="Berlin A.M."/>
            <person name="Chapman S.B."/>
            <person name="Dewar J."/>
            <person name="Goldberg J."/>
            <person name="Griggs A."/>
            <person name="Gujja S."/>
            <person name="Hansen M."/>
            <person name="Howarth C."/>
            <person name="Imamovic A."/>
            <person name="Larimer J."/>
            <person name="McCowan C."/>
            <person name="Murphy C."/>
            <person name="Neiman D."/>
            <person name="Pearson M."/>
            <person name="Priest M."/>
            <person name="Roberts A."/>
            <person name="Saif S."/>
            <person name="Shea T."/>
            <person name="Sisk P."/>
            <person name="Sykes S."/>
            <person name="Wortman J."/>
            <person name="Nusbaum C."/>
            <person name="Birren B."/>
        </authorList>
    </citation>
    <scope>NUCLEOTIDE SEQUENCE [LARGE SCALE GENOMIC DNA]</scope>
    <source>
        <strain evidence="5 6">FCH/4</strain>
    </source>
</reference>
<proteinExistence type="predicted"/>
<keyword evidence="3" id="KW-0539">Nucleus</keyword>
<keyword evidence="2" id="KW-0597">Phosphoprotein</keyword>
<evidence type="ECO:0000313" key="5">
    <source>
        <dbReference type="EMBL" id="ETW31257.1"/>
    </source>
</evidence>
<feature type="compositionally biased region" description="Low complexity" evidence="4">
    <location>
        <begin position="829"/>
        <end position="870"/>
    </location>
</feature>
<dbReference type="PANTHER" id="PTHR14150">
    <property type="entry name" value="U3 SMALL NUCLEOLAR RNA-ASSOCIATED PROTEIN 14"/>
    <property type="match status" value="1"/>
</dbReference>